<keyword evidence="6" id="KW-0067">ATP-binding</keyword>
<dbReference type="InterPro" id="IPR029055">
    <property type="entry name" value="Ntn_hydrolases_N"/>
</dbReference>
<dbReference type="AlphaFoldDB" id="A0A6C0KR33"/>
<dbReference type="InterPro" id="IPR001962">
    <property type="entry name" value="Asn_synthase"/>
</dbReference>
<dbReference type="EC" id="6.3.5.4" evidence="2"/>
<dbReference type="Gene3D" id="3.60.20.10">
    <property type="entry name" value="Glutamine Phosphoribosylpyrophosphate, subunit 1, domain 1"/>
    <property type="match status" value="1"/>
</dbReference>
<dbReference type="CDD" id="cd01991">
    <property type="entry name" value="Asn_synthase_B_C"/>
    <property type="match status" value="1"/>
</dbReference>
<proteinExistence type="predicted"/>
<evidence type="ECO:0000256" key="10">
    <source>
        <dbReference type="ARBA" id="ARBA00048741"/>
    </source>
</evidence>
<evidence type="ECO:0000256" key="8">
    <source>
        <dbReference type="ARBA" id="ARBA00022962"/>
    </source>
</evidence>
<keyword evidence="7" id="KW-0061">Asparagine biosynthesis</keyword>
<comment type="pathway">
    <text evidence="1">Amino-acid biosynthesis; L-asparagine biosynthesis; L-asparagine from L-aspartate (L-Gln route): step 1/1.</text>
</comment>
<evidence type="ECO:0000256" key="9">
    <source>
        <dbReference type="ARBA" id="ARBA00030234"/>
    </source>
</evidence>
<dbReference type="InterPro" id="IPR033738">
    <property type="entry name" value="AsnB_N"/>
</dbReference>
<evidence type="ECO:0000256" key="6">
    <source>
        <dbReference type="ARBA" id="ARBA00022840"/>
    </source>
</evidence>
<dbReference type="SUPFAM" id="SSF56235">
    <property type="entry name" value="N-terminal nucleophile aminohydrolases (Ntn hydrolases)"/>
    <property type="match status" value="1"/>
</dbReference>
<dbReference type="SUPFAM" id="SSF52402">
    <property type="entry name" value="Adenine nucleotide alpha hydrolases-like"/>
    <property type="match status" value="1"/>
</dbReference>
<dbReference type="Pfam" id="PF13537">
    <property type="entry name" value="GATase_7"/>
    <property type="match status" value="1"/>
</dbReference>
<evidence type="ECO:0000256" key="7">
    <source>
        <dbReference type="ARBA" id="ARBA00022888"/>
    </source>
</evidence>
<feature type="domain" description="Glutamine amidotransferase type-2" evidence="11">
    <location>
        <begin position="2"/>
        <end position="187"/>
    </location>
</feature>
<dbReference type="PANTHER" id="PTHR11772">
    <property type="entry name" value="ASPARAGINE SYNTHETASE"/>
    <property type="match status" value="1"/>
</dbReference>
<protein>
    <recommendedName>
        <fullName evidence="2">asparagine synthase (glutamine-hydrolyzing)</fullName>
        <ecNumber evidence="2">6.3.5.4</ecNumber>
    </recommendedName>
    <alternativeName>
        <fullName evidence="9">Glutamine-dependent asparagine synthetase</fullName>
    </alternativeName>
</protein>
<keyword evidence="3" id="KW-0436">Ligase</keyword>
<evidence type="ECO:0000256" key="3">
    <source>
        <dbReference type="ARBA" id="ARBA00022598"/>
    </source>
</evidence>
<dbReference type="InterPro" id="IPR050795">
    <property type="entry name" value="Asn_Synthetase"/>
</dbReference>
<dbReference type="InterPro" id="IPR006426">
    <property type="entry name" value="Asn_synth_AEB"/>
</dbReference>
<reference evidence="12" key="1">
    <citation type="journal article" date="2020" name="Nature">
        <title>Giant virus diversity and host interactions through global metagenomics.</title>
        <authorList>
            <person name="Schulz F."/>
            <person name="Roux S."/>
            <person name="Paez-Espino D."/>
            <person name="Jungbluth S."/>
            <person name="Walsh D.A."/>
            <person name="Denef V.J."/>
            <person name="McMahon K.D."/>
            <person name="Konstantinidis K.T."/>
            <person name="Eloe-Fadrosh E.A."/>
            <person name="Kyrpides N.C."/>
            <person name="Woyke T."/>
        </authorList>
    </citation>
    <scope>NUCLEOTIDE SEQUENCE</scope>
    <source>
        <strain evidence="12">GVMAG-S-3300013014-136</strain>
    </source>
</reference>
<keyword evidence="5" id="KW-0547">Nucleotide-binding</keyword>
<evidence type="ECO:0000256" key="5">
    <source>
        <dbReference type="ARBA" id="ARBA00022741"/>
    </source>
</evidence>
<dbReference type="PROSITE" id="PS51278">
    <property type="entry name" value="GATASE_TYPE_2"/>
    <property type="match status" value="1"/>
</dbReference>
<dbReference type="InterPro" id="IPR017932">
    <property type="entry name" value="GATase_2_dom"/>
</dbReference>
<comment type="catalytic activity">
    <reaction evidence="10">
        <text>L-aspartate + L-glutamine + ATP + H2O = L-asparagine + L-glutamate + AMP + diphosphate + H(+)</text>
        <dbReference type="Rhea" id="RHEA:12228"/>
        <dbReference type="ChEBI" id="CHEBI:15377"/>
        <dbReference type="ChEBI" id="CHEBI:15378"/>
        <dbReference type="ChEBI" id="CHEBI:29985"/>
        <dbReference type="ChEBI" id="CHEBI:29991"/>
        <dbReference type="ChEBI" id="CHEBI:30616"/>
        <dbReference type="ChEBI" id="CHEBI:33019"/>
        <dbReference type="ChEBI" id="CHEBI:58048"/>
        <dbReference type="ChEBI" id="CHEBI:58359"/>
        <dbReference type="ChEBI" id="CHEBI:456215"/>
        <dbReference type="EC" id="6.3.5.4"/>
    </reaction>
</comment>
<name>A0A6C0KR33_9ZZZZ</name>
<evidence type="ECO:0000256" key="2">
    <source>
        <dbReference type="ARBA" id="ARBA00012737"/>
    </source>
</evidence>
<evidence type="ECO:0000256" key="4">
    <source>
        <dbReference type="ARBA" id="ARBA00022605"/>
    </source>
</evidence>
<dbReference type="CDD" id="cd00712">
    <property type="entry name" value="AsnB"/>
    <property type="match status" value="1"/>
</dbReference>
<dbReference type="GO" id="GO:0004066">
    <property type="term" value="F:asparagine synthase (glutamine-hydrolyzing) activity"/>
    <property type="evidence" value="ECO:0007669"/>
    <property type="project" value="UniProtKB-EC"/>
</dbReference>
<organism evidence="12">
    <name type="scientific">viral metagenome</name>
    <dbReference type="NCBI Taxonomy" id="1070528"/>
    <lineage>
        <taxon>unclassified sequences</taxon>
        <taxon>metagenomes</taxon>
        <taxon>organismal metagenomes</taxon>
    </lineage>
</organism>
<dbReference type="GO" id="GO:0006529">
    <property type="term" value="P:asparagine biosynthetic process"/>
    <property type="evidence" value="ECO:0007669"/>
    <property type="project" value="UniProtKB-KW"/>
</dbReference>
<dbReference type="PIRSF" id="PIRSF001589">
    <property type="entry name" value="Asn_synthetase_glu-h"/>
    <property type="match status" value="1"/>
</dbReference>
<evidence type="ECO:0000313" key="12">
    <source>
        <dbReference type="EMBL" id="QHU20069.1"/>
    </source>
</evidence>
<keyword evidence="8" id="KW-0315">Glutamine amidotransferase</keyword>
<accession>A0A6C0KR33</accession>
<evidence type="ECO:0000256" key="1">
    <source>
        <dbReference type="ARBA" id="ARBA00005187"/>
    </source>
</evidence>
<dbReference type="InterPro" id="IPR014729">
    <property type="entry name" value="Rossmann-like_a/b/a_fold"/>
</dbReference>
<dbReference type="EMBL" id="MN740961">
    <property type="protein sequence ID" value="QHU20069.1"/>
    <property type="molecule type" value="Genomic_DNA"/>
</dbReference>
<dbReference type="GO" id="GO:0005829">
    <property type="term" value="C:cytosol"/>
    <property type="evidence" value="ECO:0007669"/>
    <property type="project" value="TreeGrafter"/>
</dbReference>
<dbReference type="GO" id="GO:0005524">
    <property type="term" value="F:ATP binding"/>
    <property type="evidence" value="ECO:0007669"/>
    <property type="project" value="UniProtKB-KW"/>
</dbReference>
<dbReference type="NCBIfam" id="TIGR01536">
    <property type="entry name" value="asn_synth_AEB"/>
    <property type="match status" value="1"/>
</dbReference>
<keyword evidence="4" id="KW-0028">Amino-acid biosynthesis</keyword>
<dbReference type="Pfam" id="PF00733">
    <property type="entry name" value="Asn_synthase"/>
    <property type="match status" value="2"/>
</dbReference>
<sequence length="515" mass="59108">MCGIFSLFFSSNVVNKQKYALIFDKALKLIEKRGPDVCTKVINDDYLSGFQRLAINDLSESGNQPMYSDDKSIFLMCNGEIFNYEDLQKTHDLTLTSKSDCEIILRLYEKNLLDVAKLNGDFAFVIYDYKKRLITLSRDRIGIRPLFYGFAHDHSFAVSSEIKALYFCNSDRIYHVPPSHVVSFDLMKEHVEQNPYYDLTLSIPLFYKNYDLKTLLINATRKRLLSDRPIGCLLSGGLDSSIICAILCQLLGPKNVRTYSIGMEGSLDLHYARKVADFLGTEHHEVLFTAEEGINEIPEVVFHLESYDITTVRASVGMYLLGKYISKHTKDKVIFSGEGSDELFCGYLYFHYAPTPLDAHNESLRLISDLYKYDALRADRCISSHGLELRVPFLDPDVIEYAKSLPGEKKAPNGDIEKKALRDAFRGMLPNDVLFRRKDGFSDGVSGKIKPWYECIRDHLGDKLNSTQKEGIWYKELYDKDYSYFSKPIDYYWMPKWIECGGNPSGRVLKVFDEE</sequence>
<dbReference type="Gene3D" id="3.40.50.620">
    <property type="entry name" value="HUPs"/>
    <property type="match status" value="1"/>
</dbReference>
<dbReference type="PANTHER" id="PTHR11772:SF23">
    <property type="entry name" value="ASPARAGINE SYNTHETASE [GLUTAMINE-HYDROLYZING]"/>
    <property type="match status" value="1"/>
</dbReference>
<evidence type="ECO:0000259" key="11">
    <source>
        <dbReference type="PROSITE" id="PS51278"/>
    </source>
</evidence>